<evidence type="ECO:0000256" key="8">
    <source>
        <dbReference type="SAM" id="MobiDB-lite"/>
    </source>
</evidence>
<feature type="domain" description="ABC transmembrane type-1" evidence="9">
    <location>
        <begin position="101"/>
        <end position="290"/>
    </location>
</feature>
<evidence type="ECO:0000256" key="5">
    <source>
        <dbReference type="ARBA" id="ARBA00022989"/>
    </source>
</evidence>
<comment type="similarity">
    <text evidence="7">Belongs to the binding-protein-dependent transport system permease family.</text>
</comment>
<dbReference type="InterPro" id="IPR025966">
    <property type="entry name" value="OppC_N"/>
</dbReference>
<evidence type="ECO:0000256" key="7">
    <source>
        <dbReference type="RuleBase" id="RU363032"/>
    </source>
</evidence>
<keyword evidence="4 7" id="KW-0812">Transmembrane</keyword>
<keyword evidence="2 7" id="KW-0813">Transport</keyword>
<sequence length="304" mass="32591">MHHLSRKVQPDGSPASDTLGKNREKTSLRRFVERFSKQRGALVALIGLILLGLIALIGPSIYSVDPTAQSLLERNTPPSVAHPFGTDDLGRDIFSRMISGSFITLSAPFVAVTLGMLIGVPTALIAGYFEGWVDWFATRFADALFAIPSIMLAMAIVAVIGPSTFVVMIGVGVLMAPRIFRVARAEVLYLKRASFVEASRTIGSGPFRILFSSILPNIMPTLIVQGTVLLGLGVLVEAALSFFGLGVQPPDASWGVLLRRSFDNLNVALFQSIPPGVAITLLVLVFQTIGDGLRSSIGRESREG</sequence>
<protein>
    <submittedName>
        <fullName evidence="10">Peptide/nickel transport system permease protein</fullName>
    </submittedName>
</protein>
<reference evidence="11" key="1">
    <citation type="submission" date="2017-03" db="EMBL/GenBank/DDBJ databases">
        <authorList>
            <person name="Monnet C."/>
        </authorList>
    </citation>
    <scope>NUCLEOTIDE SEQUENCE [LARGE SCALE GENOMIC DNA]</scope>
    <source>
        <strain evidence="11">SJ5-8</strain>
    </source>
</reference>
<comment type="subcellular location">
    <subcellularLocation>
        <location evidence="1 7">Cell membrane</location>
        <topology evidence="1 7">Multi-pass membrane protein</topology>
    </subcellularLocation>
</comment>
<evidence type="ECO:0000256" key="1">
    <source>
        <dbReference type="ARBA" id="ARBA00004651"/>
    </source>
</evidence>
<evidence type="ECO:0000256" key="4">
    <source>
        <dbReference type="ARBA" id="ARBA00022692"/>
    </source>
</evidence>
<dbReference type="Pfam" id="PF12911">
    <property type="entry name" value="OppC_N"/>
    <property type="match status" value="1"/>
</dbReference>
<evidence type="ECO:0000256" key="6">
    <source>
        <dbReference type="ARBA" id="ARBA00023136"/>
    </source>
</evidence>
<dbReference type="InterPro" id="IPR050366">
    <property type="entry name" value="BP-dependent_transpt_permease"/>
</dbReference>
<proteinExistence type="inferred from homology"/>
<feature type="region of interest" description="Disordered" evidence="8">
    <location>
        <begin position="1"/>
        <end position="22"/>
    </location>
</feature>
<dbReference type="PROSITE" id="PS50928">
    <property type="entry name" value="ABC_TM1"/>
    <property type="match status" value="1"/>
</dbReference>
<dbReference type="AlphaFoldDB" id="A0A2H1L8Q6"/>
<dbReference type="CDD" id="cd06261">
    <property type="entry name" value="TM_PBP2"/>
    <property type="match status" value="1"/>
</dbReference>
<feature type="transmembrane region" description="Helical" evidence="7">
    <location>
        <begin position="140"/>
        <end position="159"/>
    </location>
</feature>
<dbReference type="RefSeq" id="WP_101590168.1">
    <property type="nucleotide sequence ID" value="NZ_FXZM01000030.1"/>
</dbReference>
<feature type="transmembrane region" description="Helical" evidence="7">
    <location>
        <begin position="222"/>
        <end position="245"/>
    </location>
</feature>
<keyword evidence="11" id="KW-1185">Reference proteome</keyword>
<dbReference type="InterPro" id="IPR000515">
    <property type="entry name" value="MetI-like"/>
</dbReference>
<accession>A0A2H1L8Q6</accession>
<dbReference type="Proteomes" id="UP000234462">
    <property type="component" value="Unassembled WGS sequence"/>
</dbReference>
<dbReference type="GO" id="GO:0005886">
    <property type="term" value="C:plasma membrane"/>
    <property type="evidence" value="ECO:0007669"/>
    <property type="project" value="UniProtKB-SubCell"/>
</dbReference>
<gene>
    <name evidence="10" type="ORF">BJEO58_02900</name>
</gene>
<dbReference type="PANTHER" id="PTHR43386">
    <property type="entry name" value="OLIGOPEPTIDE TRANSPORT SYSTEM PERMEASE PROTEIN APPC"/>
    <property type="match status" value="1"/>
</dbReference>
<keyword evidence="3" id="KW-1003">Cell membrane</keyword>
<dbReference type="SUPFAM" id="SSF161098">
    <property type="entry name" value="MetI-like"/>
    <property type="match status" value="1"/>
</dbReference>
<feature type="transmembrane region" description="Helical" evidence="7">
    <location>
        <begin position="165"/>
        <end position="183"/>
    </location>
</feature>
<feature type="transmembrane region" description="Helical" evidence="7">
    <location>
        <begin position="265"/>
        <end position="286"/>
    </location>
</feature>
<evidence type="ECO:0000259" key="9">
    <source>
        <dbReference type="PROSITE" id="PS50928"/>
    </source>
</evidence>
<dbReference type="OrthoDB" id="6637947at2"/>
<organism evidence="10 11">
    <name type="scientific">Brevibacterium jeotgali</name>
    <dbReference type="NCBI Taxonomy" id="1262550"/>
    <lineage>
        <taxon>Bacteria</taxon>
        <taxon>Bacillati</taxon>
        <taxon>Actinomycetota</taxon>
        <taxon>Actinomycetes</taxon>
        <taxon>Micrococcales</taxon>
        <taxon>Brevibacteriaceae</taxon>
        <taxon>Brevibacterium</taxon>
    </lineage>
</organism>
<dbReference type="EMBL" id="FXZM01000030">
    <property type="protein sequence ID" value="SMY13284.1"/>
    <property type="molecule type" value="Genomic_DNA"/>
</dbReference>
<feature type="transmembrane region" description="Helical" evidence="7">
    <location>
        <begin position="40"/>
        <end position="62"/>
    </location>
</feature>
<evidence type="ECO:0000313" key="11">
    <source>
        <dbReference type="Proteomes" id="UP000234462"/>
    </source>
</evidence>
<evidence type="ECO:0000256" key="2">
    <source>
        <dbReference type="ARBA" id="ARBA00022448"/>
    </source>
</evidence>
<dbReference type="PANTHER" id="PTHR43386:SF1">
    <property type="entry name" value="D,D-DIPEPTIDE TRANSPORT SYSTEM PERMEASE PROTEIN DDPC-RELATED"/>
    <property type="match status" value="1"/>
</dbReference>
<evidence type="ECO:0000256" key="3">
    <source>
        <dbReference type="ARBA" id="ARBA00022475"/>
    </source>
</evidence>
<keyword evidence="6 7" id="KW-0472">Membrane</keyword>
<dbReference type="InterPro" id="IPR035906">
    <property type="entry name" value="MetI-like_sf"/>
</dbReference>
<keyword evidence="5 7" id="KW-1133">Transmembrane helix</keyword>
<name>A0A2H1L8Q6_9MICO</name>
<dbReference type="GO" id="GO:0055085">
    <property type="term" value="P:transmembrane transport"/>
    <property type="evidence" value="ECO:0007669"/>
    <property type="project" value="InterPro"/>
</dbReference>
<evidence type="ECO:0000313" key="10">
    <source>
        <dbReference type="EMBL" id="SMY13284.1"/>
    </source>
</evidence>
<dbReference type="Pfam" id="PF00528">
    <property type="entry name" value="BPD_transp_1"/>
    <property type="match status" value="1"/>
</dbReference>
<dbReference type="Gene3D" id="1.10.3720.10">
    <property type="entry name" value="MetI-like"/>
    <property type="match status" value="1"/>
</dbReference>
<feature type="transmembrane region" description="Helical" evidence="7">
    <location>
        <begin position="102"/>
        <end position="128"/>
    </location>
</feature>